<sequence length="226" mass="26109">MYNQFEKTLSNWAVDAGILNSLLAKSDNSGCFCLAKDQNEFAVKISLESNSSASLSSNSFSLTFLSSLLSNKVGFSLSKPISISIRCQTQYRPCRKTGPSQKGVEVCYNCYIYCKSIKNQKQFLRCPLKRQNLNQNIKINKFLKMKSCYMPGWLGDRNKYKLSRRSSSKLNEYLKVHKSQTDYSNKGELMWSSILLIWKSLYPNIFSRLDMRKRHYDSMKLNLTPF</sequence>
<evidence type="ECO:0000313" key="2">
    <source>
        <dbReference type="Proteomes" id="UP000475862"/>
    </source>
</evidence>
<reference evidence="1 2" key="1">
    <citation type="submission" date="2019-08" db="EMBL/GenBank/DDBJ databases">
        <title>The genome of the soybean aphid Biotype 1, its phylome, world population structure and adaptation to the North American continent.</title>
        <authorList>
            <person name="Giordano R."/>
            <person name="Donthu R.K."/>
            <person name="Hernandez A.G."/>
            <person name="Wright C.L."/>
            <person name="Zimin A.V."/>
        </authorList>
    </citation>
    <scope>NUCLEOTIDE SEQUENCE [LARGE SCALE GENOMIC DNA]</scope>
    <source>
        <tissue evidence="1">Whole aphids</tissue>
    </source>
</reference>
<dbReference type="OrthoDB" id="1666796at2759"/>
<dbReference type="Proteomes" id="UP000475862">
    <property type="component" value="Unassembled WGS sequence"/>
</dbReference>
<gene>
    <name evidence="1" type="ORF">AGLY_009863</name>
</gene>
<organism evidence="1 2">
    <name type="scientific">Aphis glycines</name>
    <name type="common">Soybean aphid</name>
    <dbReference type="NCBI Taxonomy" id="307491"/>
    <lineage>
        <taxon>Eukaryota</taxon>
        <taxon>Metazoa</taxon>
        <taxon>Ecdysozoa</taxon>
        <taxon>Arthropoda</taxon>
        <taxon>Hexapoda</taxon>
        <taxon>Insecta</taxon>
        <taxon>Pterygota</taxon>
        <taxon>Neoptera</taxon>
        <taxon>Paraneoptera</taxon>
        <taxon>Hemiptera</taxon>
        <taxon>Sternorrhyncha</taxon>
        <taxon>Aphidomorpha</taxon>
        <taxon>Aphidoidea</taxon>
        <taxon>Aphididae</taxon>
        <taxon>Aphidini</taxon>
        <taxon>Aphis</taxon>
        <taxon>Aphis</taxon>
    </lineage>
</organism>
<dbReference type="AlphaFoldDB" id="A0A6G0TJ90"/>
<keyword evidence="2" id="KW-1185">Reference proteome</keyword>
<name>A0A6G0TJ90_APHGL</name>
<comment type="caution">
    <text evidence="1">The sequence shown here is derived from an EMBL/GenBank/DDBJ whole genome shotgun (WGS) entry which is preliminary data.</text>
</comment>
<accession>A0A6G0TJ90</accession>
<protein>
    <submittedName>
        <fullName evidence="1">Uncharacterized protein</fullName>
    </submittedName>
</protein>
<proteinExistence type="predicted"/>
<evidence type="ECO:0000313" key="1">
    <source>
        <dbReference type="EMBL" id="KAE9532782.1"/>
    </source>
</evidence>
<dbReference type="EMBL" id="VYZN01000038">
    <property type="protein sequence ID" value="KAE9532782.1"/>
    <property type="molecule type" value="Genomic_DNA"/>
</dbReference>